<comment type="caution">
    <text evidence="1">The sequence shown here is derived from an EMBL/GenBank/DDBJ whole genome shotgun (WGS) entry which is preliminary data.</text>
</comment>
<reference evidence="1" key="1">
    <citation type="submission" date="2023-06" db="EMBL/GenBank/DDBJ databases">
        <authorList>
            <person name="Kurt Z."/>
        </authorList>
    </citation>
    <scope>NUCLEOTIDE SEQUENCE</scope>
</reference>
<keyword evidence="3" id="KW-1185">Reference proteome</keyword>
<dbReference type="EMBL" id="CAXDID020000447">
    <property type="protein sequence ID" value="CAL6092725.1"/>
    <property type="molecule type" value="Genomic_DNA"/>
</dbReference>
<evidence type="ECO:0000313" key="1">
    <source>
        <dbReference type="EMBL" id="CAI9922504.1"/>
    </source>
</evidence>
<proteinExistence type="predicted"/>
<evidence type="ECO:0000313" key="2">
    <source>
        <dbReference type="EMBL" id="CAL6092725.1"/>
    </source>
</evidence>
<protein>
    <submittedName>
        <fullName evidence="2">Hypothetical_protein</fullName>
    </submittedName>
</protein>
<evidence type="ECO:0000313" key="3">
    <source>
        <dbReference type="Proteomes" id="UP001642409"/>
    </source>
</evidence>
<reference evidence="2 3" key="2">
    <citation type="submission" date="2024-07" db="EMBL/GenBank/DDBJ databases">
        <authorList>
            <person name="Akdeniz Z."/>
        </authorList>
    </citation>
    <scope>NUCLEOTIDE SEQUENCE [LARGE SCALE GENOMIC DNA]</scope>
</reference>
<gene>
    <name evidence="1" type="ORF">HINF_LOCUS10149</name>
    <name evidence="2" type="ORF">HINF_LOCUS66402</name>
</gene>
<sequence length="101" mass="11850">MVLVPIISGVNNHHGSSYLNNWHTCKNYQMTHLIKITDRSSSPLITEATRLKQLDIYLLSHCFSLLLKLVRKSRLFQQLLTTLIQLLQQRECLKVRICNRF</sequence>
<dbReference type="AlphaFoldDB" id="A0AA86NMY0"/>
<accession>A0AA86NMY0</accession>
<dbReference type="Proteomes" id="UP001642409">
    <property type="component" value="Unassembled WGS sequence"/>
</dbReference>
<dbReference type="EMBL" id="CATOUU010000252">
    <property type="protein sequence ID" value="CAI9922504.1"/>
    <property type="molecule type" value="Genomic_DNA"/>
</dbReference>
<name>A0AA86NMY0_9EUKA</name>
<organism evidence="1">
    <name type="scientific">Hexamita inflata</name>
    <dbReference type="NCBI Taxonomy" id="28002"/>
    <lineage>
        <taxon>Eukaryota</taxon>
        <taxon>Metamonada</taxon>
        <taxon>Diplomonadida</taxon>
        <taxon>Hexamitidae</taxon>
        <taxon>Hexamitinae</taxon>
        <taxon>Hexamita</taxon>
    </lineage>
</organism>